<evidence type="ECO:0000256" key="1">
    <source>
        <dbReference type="SAM" id="MobiDB-lite"/>
    </source>
</evidence>
<feature type="region of interest" description="Disordered" evidence="1">
    <location>
        <begin position="147"/>
        <end position="191"/>
    </location>
</feature>
<feature type="region of interest" description="Disordered" evidence="1">
    <location>
        <begin position="206"/>
        <end position="258"/>
    </location>
</feature>
<gene>
    <name evidence="2" type="ORF">HU200_014814</name>
</gene>
<organism evidence="2 3">
    <name type="scientific">Digitaria exilis</name>
    <dbReference type="NCBI Taxonomy" id="1010633"/>
    <lineage>
        <taxon>Eukaryota</taxon>
        <taxon>Viridiplantae</taxon>
        <taxon>Streptophyta</taxon>
        <taxon>Embryophyta</taxon>
        <taxon>Tracheophyta</taxon>
        <taxon>Spermatophyta</taxon>
        <taxon>Magnoliopsida</taxon>
        <taxon>Liliopsida</taxon>
        <taxon>Poales</taxon>
        <taxon>Poaceae</taxon>
        <taxon>PACMAD clade</taxon>
        <taxon>Panicoideae</taxon>
        <taxon>Panicodae</taxon>
        <taxon>Paniceae</taxon>
        <taxon>Anthephorinae</taxon>
        <taxon>Digitaria</taxon>
    </lineage>
</organism>
<evidence type="ECO:0008006" key="4">
    <source>
        <dbReference type="Google" id="ProtNLM"/>
    </source>
</evidence>
<name>A0A835KJX1_9POAL</name>
<dbReference type="GO" id="GO:0009910">
    <property type="term" value="P:negative regulation of flower development"/>
    <property type="evidence" value="ECO:0007669"/>
    <property type="project" value="InterPro"/>
</dbReference>
<feature type="region of interest" description="Disordered" evidence="1">
    <location>
        <begin position="99"/>
        <end position="121"/>
    </location>
</feature>
<dbReference type="GO" id="GO:0045892">
    <property type="term" value="P:negative regulation of DNA-templated transcription"/>
    <property type="evidence" value="ECO:0007669"/>
    <property type="project" value="InterPro"/>
</dbReference>
<feature type="compositionally biased region" description="Basic and acidic residues" evidence="1">
    <location>
        <begin position="369"/>
        <end position="379"/>
    </location>
</feature>
<dbReference type="OrthoDB" id="754229at2759"/>
<dbReference type="PANTHER" id="PTHR35504">
    <property type="entry name" value="PROTEIN EMBRYONIC FLOWER 1"/>
    <property type="match status" value="1"/>
</dbReference>
<feature type="region of interest" description="Disordered" evidence="1">
    <location>
        <begin position="333"/>
        <end position="418"/>
    </location>
</feature>
<dbReference type="InterPro" id="IPR034583">
    <property type="entry name" value="EMF1"/>
</dbReference>
<keyword evidence="3" id="KW-1185">Reference proteome</keyword>
<dbReference type="PANTHER" id="PTHR35504:SF1">
    <property type="entry name" value="PROTEIN EMBRYONIC FLOWER 1"/>
    <property type="match status" value="1"/>
</dbReference>
<feature type="compositionally biased region" description="Polar residues" evidence="1">
    <location>
        <begin position="147"/>
        <end position="157"/>
    </location>
</feature>
<proteinExistence type="predicted"/>
<dbReference type="Proteomes" id="UP000636709">
    <property type="component" value="Unassembled WGS sequence"/>
</dbReference>
<comment type="caution">
    <text evidence="2">The sequence shown here is derived from an EMBL/GenBank/DDBJ whole genome shotgun (WGS) entry which is preliminary data.</text>
</comment>
<evidence type="ECO:0000313" key="2">
    <source>
        <dbReference type="EMBL" id="KAF8733514.1"/>
    </source>
</evidence>
<dbReference type="AlphaFoldDB" id="A0A835KJX1"/>
<sequence>METAAHTIGNEAVEELGRLPTVAEPDDRPAELECDHFSMRGYVALQQKKDPKLCSLQIFCNQQQYDGHHNNSSPLFVANSPDSKAVTAVNVPATSAENTVPDTFAGKSVPDTKDLQGSANNLDVPENILNDVSMDVTDLPDVPQMISSKELNGTEGPSSPKPCEVPTGDENRTVQDVTEGPSSPKPCEVPTEDENRAVQDVLDVGHNESSVRRQISGHKGSKQTSGHKSNQVRYRGLRRSHLKRNVGPVGKNKKKKSTDLADISDLKFSQRKQKKTRLISELIDTQIGCSADAIEANHAKSVDICESDKSKMPLEAGNGNDTPVSVQKVCESQSTAVKNKTKSRGVDNFDDGPSLMNWLKQTHKKVRTEKRDTGHKNFDPSDVSNSTPDIPASSDIHDDSVPSGGDLGQDTSARHGNEKAQNNNLEQNMQKADELCQNKSENLKQRFLSNGESTILLKRKVRSSTISRLENPEGTVQRYPAKVSLGKLKVQNESGPKNIPKNKKKRRLEVHALPMTGSLNVYPPKLHVPDILECTEEQQTHSCRDEEVTIACTSPMFSHHQHIAEIPTQIWSNKGGKKVMWDSFKTASRNSPTSTYGFQFRNRIHEVDSTPIPVYGASNDYATHQPVIAAVDQYTRDAVDQVQQRSVPSTALTMEVGGMYDQRIAGQSGLYPKEPMPATHLLRLMDSSTARGFTNYQRANRLQMELETQNLGEHYVQHNHYNASTSTSYGSQITEKVPLTLHDLARHQVEKNLHRPLRPHPRVGVLGSLLQQDIANWSGNSGIQSGYKLGVPNGTTSSHMNRKANYETLNSGMFSAGWNALQLGSARSVLGPEHSSARYGATQPWTGSTGKKIQPWTDSTGKTVHPLDKLVRKDICVTNRNPADFTVISDKNEYMINL</sequence>
<dbReference type="GO" id="GO:0048367">
    <property type="term" value="P:shoot system development"/>
    <property type="evidence" value="ECO:0007669"/>
    <property type="project" value="InterPro"/>
</dbReference>
<feature type="compositionally biased region" description="Polar residues" evidence="1">
    <location>
        <begin position="222"/>
        <end position="232"/>
    </location>
</feature>
<accession>A0A835KJX1</accession>
<protein>
    <recommendedName>
        <fullName evidence="4">Embryonic flower 1-like protein</fullName>
    </recommendedName>
</protein>
<reference evidence="2" key="1">
    <citation type="submission" date="2020-07" db="EMBL/GenBank/DDBJ databases">
        <title>Genome sequence and genetic diversity analysis of an under-domesticated orphan crop, white fonio (Digitaria exilis).</title>
        <authorList>
            <person name="Bennetzen J.L."/>
            <person name="Chen S."/>
            <person name="Ma X."/>
            <person name="Wang X."/>
            <person name="Yssel A.E.J."/>
            <person name="Chaluvadi S.R."/>
            <person name="Johnson M."/>
            <person name="Gangashetty P."/>
            <person name="Hamidou F."/>
            <person name="Sanogo M.D."/>
            <person name="Zwaenepoel A."/>
            <person name="Wallace J."/>
            <person name="Van De Peer Y."/>
            <person name="Van Deynze A."/>
        </authorList>
    </citation>
    <scope>NUCLEOTIDE SEQUENCE</scope>
    <source>
        <tissue evidence="2">Leaves</tissue>
    </source>
</reference>
<evidence type="ECO:0000313" key="3">
    <source>
        <dbReference type="Proteomes" id="UP000636709"/>
    </source>
</evidence>
<feature type="compositionally biased region" description="Basic residues" evidence="1">
    <location>
        <begin position="235"/>
        <end position="244"/>
    </location>
</feature>
<dbReference type="EMBL" id="JACEFO010001600">
    <property type="protein sequence ID" value="KAF8733514.1"/>
    <property type="molecule type" value="Genomic_DNA"/>
</dbReference>